<evidence type="ECO:0000313" key="2">
    <source>
        <dbReference type="EMBL" id="KAJ9600850.1"/>
    </source>
</evidence>
<gene>
    <name evidence="2" type="ORF">L9F63_000962</name>
</gene>
<dbReference type="Proteomes" id="UP001233999">
    <property type="component" value="Unassembled WGS sequence"/>
</dbReference>
<comment type="caution">
    <text evidence="2">The sequence shown here is derived from an EMBL/GenBank/DDBJ whole genome shotgun (WGS) entry which is preliminary data.</text>
</comment>
<reference evidence="2" key="1">
    <citation type="journal article" date="2023" name="IScience">
        <title>Live-bearing cockroach genome reveals convergent evolutionary mechanisms linked to viviparity in insects and beyond.</title>
        <authorList>
            <person name="Fouks B."/>
            <person name="Harrison M.C."/>
            <person name="Mikhailova A.A."/>
            <person name="Marchal E."/>
            <person name="English S."/>
            <person name="Carruthers M."/>
            <person name="Jennings E.C."/>
            <person name="Chiamaka E.L."/>
            <person name="Frigard R.A."/>
            <person name="Pippel M."/>
            <person name="Attardo G.M."/>
            <person name="Benoit J.B."/>
            <person name="Bornberg-Bauer E."/>
            <person name="Tobe S.S."/>
        </authorList>
    </citation>
    <scope>NUCLEOTIDE SEQUENCE</scope>
    <source>
        <strain evidence="2">Stay&amp;Tobe</strain>
    </source>
</reference>
<proteinExistence type="predicted"/>
<feature type="region of interest" description="Disordered" evidence="1">
    <location>
        <begin position="127"/>
        <end position="146"/>
    </location>
</feature>
<evidence type="ECO:0000313" key="3">
    <source>
        <dbReference type="Proteomes" id="UP001233999"/>
    </source>
</evidence>
<reference evidence="2" key="2">
    <citation type="submission" date="2023-05" db="EMBL/GenBank/DDBJ databases">
        <authorList>
            <person name="Fouks B."/>
        </authorList>
    </citation>
    <scope>NUCLEOTIDE SEQUENCE</scope>
    <source>
        <strain evidence="2">Stay&amp;Tobe</strain>
        <tissue evidence="2">Testes</tissue>
    </source>
</reference>
<dbReference type="EMBL" id="JASPKZ010000043">
    <property type="protein sequence ID" value="KAJ9600850.1"/>
    <property type="molecule type" value="Genomic_DNA"/>
</dbReference>
<accession>A0AAD8ERU4</accession>
<sequence>KIIKPFNAQISDLNNLILEATENTMSYGAECNTTLSLNHLSVNEECRMNSVLPASKNRLPVSVPGHICIEKKQINFLKALEPEHNTMGNNLGLFRLMGMHEDVPIKKSKFQTEKLKFINSTIDSSTEDGDNRIVDGRRISTHESYE</sequence>
<keyword evidence="3" id="KW-1185">Reference proteome</keyword>
<protein>
    <submittedName>
        <fullName evidence="2">Uncharacterized protein</fullName>
    </submittedName>
</protein>
<feature type="non-terminal residue" evidence="2">
    <location>
        <position position="146"/>
    </location>
</feature>
<organism evidence="2 3">
    <name type="scientific">Diploptera punctata</name>
    <name type="common">Pacific beetle cockroach</name>
    <dbReference type="NCBI Taxonomy" id="6984"/>
    <lineage>
        <taxon>Eukaryota</taxon>
        <taxon>Metazoa</taxon>
        <taxon>Ecdysozoa</taxon>
        <taxon>Arthropoda</taxon>
        <taxon>Hexapoda</taxon>
        <taxon>Insecta</taxon>
        <taxon>Pterygota</taxon>
        <taxon>Neoptera</taxon>
        <taxon>Polyneoptera</taxon>
        <taxon>Dictyoptera</taxon>
        <taxon>Blattodea</taxon>
        <taxon>Blaberoidea</taxon>
        <taxon>Blaberidae</taxon>
        <taxon>Diplopterinae</taxon>
        <taxon>Diploptera</taxon>
    </lineage>
</organism>
<evidence type="ECO:0000256" key="1">
    <source>
        <dbReference type="SAM" id="MobiDB-lite"/>
    </source>
</evidence>
<name>A0AAD8ERU4_DIPPU</name>
<feature type="compositionally biased region" description="Basic and acidic residues" evidence="1">
    <location>
        <begin position="129"/>
        <end position="146"/>
    </location>
</feature>
<feature type="non-terminal residue" evidence="2">
    <location>
        <position position="1"/>
    </location>
</feature>
<dbReference type="AlphaFoldDB" id="A0AAD8ERU4"/>